<dbReference type="Pfam" id="PF04168">
    <property type="entry name" value="Alpha-E"/>
    <property type="match status" value="1"/>
</dbReference>
<evidence type="ECO:0000256" key="1">
    <source>
        <dbReference type="SAM" id="MobiDB-lite"/>
    </source>
</evidence>
<gene>
    <name evidence="4" type="ORF">KL86PLE_70074</name>
</gene>
<reference evidence="4" key="1">
    <citation type="submission" date="2016-08" db="EMBL/GenBank/DDBJ databases">
        <authorList>
            <person name="Seilhamer J.J."/>
        </authorList>
    </citation>
    <scope>NUCLEOTIDE SEQUENCE</scope>
    <source>
        <strain evidence="4">86</strain>
    </source>
</reference>
<dbReference type="EMBL" id="FMJD01000011">
    <property type="protein sequence ID" value="SCM78291.1"/>
    <property type="molecule type" value="Genomic_DNA"/>
</dbReference>
<feature type="domain" description="DUF403" evidence="2">
    <location>
        <begin position="528"/>
        <end position="825"/>
    </location>
</feature>
<sequence length="838" mass="90956">MSQLQPDPTAAGQTAGPDAGLGLLTRGYRPLAGTYDEMMAPDGTLRGPWPAFLRRLAELGEEGVREAFAGAEQQLRNSGVFFRVYDDPVGAERPWPLTPVPLLVSQSEWAALSAGAVQRARLAEALLADVYGAGRLARDGILPAAAIAGSPDFLRPLVGVEPKGGRFLRFFAVDLGRGPDGRWWVLSDRAQAPSGAGYALENRLAVTRALPEVARGLNVERLAPFFQAFRDDLAALNAGADARVGLLTPGRLNETYFEHAYLARYLGFLLVEGGDLTVRGDAVYVRTVSGLKRIDALWRRLDGDFADPLELRTASALGVPGLVQAVRAGRVDVTNALGSGVAESRALMGFMPALYRHLLGEELTLPNLATWWCGQESERRAVLDGFDRMAIASAFSGPLPGLPFWSKLGAAMSEGERQVARALIETRGLDVVGQENVGLSTMPVWDGGRLKPKPFVLRLFVAAVGDRDWTVMPGGFCRISGANDAHLVSMQQGAETADVWVLSDAPVKQTSLLPQPDRVAIRRSTGTLPSRSADNLYWLARYLERAEGTLRLLRALINRLVEAGGDADQPIVRLLIEHLRFIGTIEAEREGSPIDLVAAALSDPASPSGLPALTGAARAAGSAIRDRLAPDAFRAVTEIAVLFETIGRQRLTPAQMLDEVNHGLRRIAAFAGLAAENMNRAMGWRFLDLGRRIERGLATAAVVRRFALDAPSTEALDLALEAGDSQITYRWRYVMRPAPLPVIDLLMLDDANPRSIAFQTARIVEHLEALPATRLDGRPVELLRLARKLDARLANTAAEKIDTHDIDRITGRLLRLSGLVTDRFFTQRPSEARPEELE</sequence>
<dbReference type="AlphaFoldDB" id="A0A212LL81"/>
<dbReference type="PANTHER" id="PTHR34595">
    <property type="entry name" value="BLR5612 PROTEIN"/>
    <property type="match status" value="1"/>
</dbReference>
<dbReference type="InterPro" id="IPR025841">
    <property type="entry name" value="CP_ATPgrasp_2"/>
</dbReference>
<evidence type="ECO:0000259" key="3">
    <source>
        <dbReference type="Pfam" id="PF14403"/>
    </source>
</evidence>
<proteinExistence type="predicted"/>
<name>A0A212LL81_9HYPH</name>
<protein>
    <submittedName>
        <fullName evidence="4">Uncharacterized protein</fullName>
    </submittedName>
</protein>
<feature type="domain" description="Circularly permuted ATP-grasp type 2" evidence="3">
    <location>
        <begin position="101"/>
        <end position="479"/>
    </location>
</feature>
<feature type="region of interest" description="Disordered" evidence="1">
    <location>
        <begin position="1"/>
        <end position="21"/>
    </location>
</feature>
<evidence type="ECO:0000313" key="4">
    <source>
        <dbReference type="EMBL" id="SCM78291.1"/>
    </source>
</evidence>
<organism evidence="4">
    <name type="scientific">uncultured Pleomorphomonas sp</name>
    <dbReference type="NCBI Taxonomy" id="442121"/>
    <lineage>
        <taxon>Bacteria</taxon>
        <taxon>Pseudomonadati</taxon>
        <taxon>Pseudomonadota</taxon>
        <taxon>Alphaproteobacteria</taxon>
        <taxon>Hyphomicrobiales</taxon>
        <taxon>Pleomorphomonadaceae</taxon>
        <taxon>Pleomorphomonas</taxon>
        <taxon>environmental samples</taxon>
    </lineage>
</organism>
<dbReference type="Gene3D" id="3.40.50.11290">
    <property type="match status" value="1"/>
</dbReference>
<accession>A0A212LL81</accession>
<dbReference type="InterPro" id="IPR007296">
    <property type="entry name" value="DUF403"/>
</dbReference>
<dbReference type="SUPFAM" id="SSF56059">
    <property type="entry name" value="Glutathione synthetase ATP-binding domain-like"/>
    <property type="match status" value="1"/>
</dbReference>
<dbReference type="Pfam" id="PF14403">
    <property type="entry name" value="CP_ATPgrasp_2"/>
    <property type="match status" value="1"/>
</dbReference>
<dbReference type="RefSeq" id="WP_288198037.1">
    <property type="nucleotide sequence ID" value="NZ_LT608334.1"/>
</dbReference>
<evidence type="ECO:0000259" key="2">
    <source>
        <dbReference type="Pfam" id="PF04168"/>
    </source>
</evidence>
<dbReference type="PANTHER" id="PTHR34595:SF2">
    <property type="entry name" value="BLR2978 PROTEIN"/>
    <property type="match status" value="1"/>
</dbReference>
<dbReference type="InterPro" id="IPR051680">
    <property type="entry name" value="ATP-dep_Glu-Cys_Ligase-2"/>
</dbReference>